<comment type="caution">
    <text evidence="5">The sequence shown here is derived from an EMBL/GenBank/DDBJ whole genome shotgun (WGS) entry which is preliminary data.</text>
</comment>
<feature type="domain" description="CobB/CobQ-like glutamine amidotransferase" evidence="4">
    <location>
        <begin position="10"/>
        <end position="201"/>
    </location>
</feature>
<dbReference type="InterPro" id="IPR011698">
    <property type="entry name" value="GATase_3"/>
</dbReference>
<feature type="active site" evidence="2">
    <location>
        <position position="194"/>
    </location>
</feature>
<keyword evidence="6" id="KW-1185">Reference proteome</keyword>
<keyword evidence="2" id="KW-0378">Hydrolase</keyword>
<gene>
    <name evidence="2" type="primary">gatD</name>
    <name evidence="5" type="ORF">Atai01_48280</name>
</gene>
<feature type="active site" description="Nucleophile" evidence="2">
    <location>
        <position position="96"/>
    </location>
</feature>
<feature type="binding site" evidence="2">
    <location>
        <position position="130"/>
    </location>
    <ligand>
        <name>substrate</name>
    </ligand>
</feature>
<evidence type="ECO:0000259" key="4">
    <source>
        <dbReference type="Pfam" id="PF07685"/>
    </source>
</evidence>
<evidence type="ECO:0000256" key="1">
    <source>
        <dbReference type="ARBA" id="ARBA00022962"/>
    </source>
</evidence>
<keyword evidence="2" id="KW-0133">Cell shape</keyword>
<dbReference type="GO" id="GO:0071555">
    <property type="term" value="P:cell wall organization"/>
    <property type="evidence" value="ECO:0007669"/>
    <property type="project" value="UniProtKB-KW"/>
</dbReference>
<organism evidence="5 6">
    <name type="scientific">Amycolatopsis taiwanensis</name>
    <dbReference type="NCBI Taxonomy" id="342230"/>
    <lineage>
        <taxon>Bacteria</taxon>
        <taxon>Bacillati</taxon>
        <taxon>Actinomycetota</taxon>
        <taxon>Actinomycetes</taxon>
        <taxon>Pseudonocardiales</taxon>
        <taxon>Pseudonocardiaceae</taxon>
        <taxon>Amycolatopsis</taxon>
    </lineage>
</organism>
<dbReference type="RefSeq" id="WP_027942273.1">
    <property type="nucleotide sequence ID" value="NZ_BSTI01000011.1"/>
</dbReference>
<feature type="region of interest" description="Disordered" evidence="3">
    <location>
        <begin position="154"/>
        <end position="181"/>
    </location>
</feature>
<dbReference type="Gene3D" id="3.40.50.880">
    <property type="match status" value="1"/>
</dbReference>
<name>A0A9W6R2A6_9PSEU</name>
<dbReference type="Pfam" id="PF07685">
    <property type="entry name" value="GATase_3"/>
    <property type="match status" value="1"/>
</dbReference>
<dbReference type="GO" id="GO:0004359">
    <property type="term" value="F:glutaminase activity"/>
    <property type="evidence" value="ECO:0007669"/>
    <property type="project" value="UniProtKB-UniRule"/>
</dbReference>
<dbReference type="EMBL" id="BSTI01000011">
    <property type="protein sequence ID" value="GLY68209.1"/>
    <property type="molecule type" value="Genomic_DNA"/>
</dbReference>
<comment type="pathway">
    <text evidence="2">Cell wall biogenesis; peptidoglycan biosynthesis.</text>
</comment>
<evidence type="ECO:0000256" key="3">
    <source>
        <dbReference type="SAM" id="MobiDB-lite"/>
    </source>
</evidence>
<dbReference type="InterPro" id="IPR033949">
    <property type="entry name" value="CobQ_GATase1"/>
</dbReference>
<evidence type="ECO:0000313" key="5">
    <source>
        <dbReference type="EMBL" id="GLY68209.1"/>
    </source>
</evidence>
<comment type="similarity">
    <text evidence="2">Belongs to the CobB/CobQ family. GatD subfamily.</text>
</comment>
<dbReference type="PANTHER" id="PTHR21343:SF9">
    <property type="entry name" value="LIPID II ISOGLUTAMINYL SYNTHASE (GLUTAMINE-HYDROLYZING) SUBUNIT GATD"/>
    <property type="match status" value="1"/>
</dbReference>
<keyword evidence="2" id="KW-0961">Cell wall biogenesis/degradation</keyword>
<dbReference type="Proteomes" id="UP001165136">
    <property type="component" value="Unassembled WGS sequence"/>
</dbReference>
<dbReference type="AlphaFoldDB" id="A0A9W6R2A6"/>
<accession>A0A9W6R2A6</accession>
<reference evidence="5" key="1">
    <citation type="submission" date="2023-03" db="EMBL/GenBank/DDBJ databases">
        <title>Amycolatopsis taiwanensis NBRC 103393.</title>
        <authorList>
            <person name="Ichikawa N."/>
            <person name="Sato H."/>
            <person name="Tonouchi N."/>
        </authorList>
    </citation>
    <scope>NUCLEOTIDE SEQUENCE</scope>
    <source>
        <strain evidence="5">NBRC 103393</strain>
    </source>
</reference>
<dbReference type="InterPro" id="IPR043702">
    <property type="entry name" value="Lipid_II_synth_GatD"/>
</dbReference>
<dbReference type="CDD" id="cd01750">
    <property type="entry name" value="GATase1_CobQ"/>
    <property type="match status" value="1"/>
</dbReference>
<sequence>MPTDTSKVHIGLILPDVLGTYGDSGNATVLCKRLEWRGIPAMVVPVRISEPTPASLDLYVLGGGEDDAQALAADYLREDAGIQRAAERGAVVVGVCAGLQVLGTSFTTSDGVVHRGLGLLDVTTKPGERRSVGEVVVQPDPRFGRQPLTGFENHMGASSVGPDSVPLGQVQRGTGNGDRSEGAVRGRVLATYLHGPVLARNPELADLVLGWVVGHPLPPLEVPEIELLRQERLARRRAR</sequence>
<dbReference type="GO" id="GO:0140282">
    <property type="term" value="F:carbon-nitrogen ligase activity on lipid II"/>
    <property type="evidence" value="ECO:0007669"/>
    <property type="project" value="UniProtKB-UniRule"/>
</dbReference>
<dbReference type="EC" id="6.3.5.13" evidence="2"/>
<evidence type="ECO:0000256" key="2">
    <source>
        <dbReference type="HAMAP-Rule" id="MF_02213"/>
    </source>
</evidence>
<dbReference type="InterPro" id="IPR029062">
    <property type="entry name" value="Class_I_gatase-like"/>
</dbReference>
<comment type="subunit">
    <text evidence="2">Forms a heterodimer with MurT.</text>
</comment>
<keyword evidence="2" id="KW-0573">Peptidoglycan synthesis</keyword>
<dbReference type="SUPFAM" id="SSF52317">
    <property type="entry name" value="Class I glutamine amidotransferase-like"/>
    <property type="match status" value="1"/>
</dbReference>
<dbReference type="HAMAP" id="MF_02213">
    <property type="entry name" value="Lipid_II_synth_GatD"/>
    <property type="match status" value="1"/>
</dbReference>
<keyword evidence="2" id="KW-0436">Ligase</keyword>
<dbReference type="GO" id="GO:0009236">
    <property type="term" value="P:cobalamin biosynthetic process"/>
    <property type="evidence" value="ECO:0007669"/>
    <property type="project" value="InterPro"/>
</dbReference>
<dbReference type="PANTHER" id="PTHR21343">
    <property type="entry name" value="DETHIOBIOTIN SYNTHETASE"/>
    <property type="match status" value="1"/>
</dbReference>
<protein>
    <recommendedName>
        <fullName evidence="2">Lipid II isoglutaminyl synthase (glutamine-hydrolyzing) subunit GatD</fullName>
        <ecNumber evidence="2">6.3.5.13</ecNumber>
    </recommendedName>
    <alternativeName>
        <fullName evidence="2">Lipid II isoglutaminyl synthase glutaminase subunit</fullName>
        <ecNumber evidence="2">3.5.1.2</ecNumber>
    </alternativeName>
</protein>
<comment type="catalytic activity">
    <reaction evidence="2">
        <text>L-glutamine + H2O = L-glutamate + NH4(+)</text>
        <dbReference type="Rhea" id="RHEA:15889"/>
        <dbReference type="ChEBI" id="CHEBI:15377"/>
        <dbReference type="ChEBI" id="CHEBI:28938"/>
        <dbReference type="ChEBI" id="CHEBI:29985"/>
        <dbReference type="ChEBI" id="CHEBI:58359"/>
        <dbReference type="EC" id="3.5.1.2"/>
    </reaction>
</comment>
<dbReference type="EC" id="3.5.1.2" evidence="2"/>
<dbReference type="PROSITE" id="PS51274">
    <property type="entry name" value="GATASE_COBBQ"/>
    <property type="match status" value="1"/>
</dbReference>
<comment type="catalytic activity">
    <reaction evidence="2">
        <text>beta-D-GlcNAc-(1-&gt;4)-Mur2Ac(oyl-L-Ala-gamma-D-Glu-L-Lys-D-Ala-D-Ala)-di-trans,octa-cis-undecaprenyl diphosphate + L-glutamine + ATP + H2O = beta-D-GlcNAc-(1-&gt;4)-Mur2Ac(oyl-L-Ala-D-isoglutaminyl-L-Lys-D-Ala-D-Ala)-di-trans,octa-cis-undecaprenyl diphosphate + L-glutamate + ADP + phosphate + H(+)</text>
        <dbReference type="Rhea" id="RHEA:57928"/>
        <dbReference type="ChEBI" id="CHEBI:15377"/>
        <dbReference type="ChEBI" id="CHEBI:15378"/>
        <dbReference type="ChEBI" id="CHEBI:29985"/>
        <dbReference type="ChEBI" id="CHEBI:30616"/>
        <dbReference type="ChEBI" id="CHEBI:43474"/>
        <dbReference type="ChEBI" id="CHEBI:58359"/>
        <dbReference type="ChEBI" id="CHEBI:60033"/>
        <dbReference type="ChEBI" id="CHEBI:62233"/>
        <dbReference type="ChEBI" id="CHEBI:456216"/>
        <dbReference type="EC" id="6.3.5.13"/>
    </reaction>
</comment>
<proteinExistence type="inferred from homology"/>
<keyword evidence="1 2" id="KW-0315">Glutamine amidotransferase</keyword>
<dbReference type="GO" id="GO:0008360">
    <property type="term" value="P:regulation of cell shape"/>
    <property type="evidence" value="ECO:0007669"/>
    <property type="project" value="UniProtKB-KW"/>
</dbReference>
<comment type="function">
    <text evidence="2">The lipid II isoglutaminyl synthase complex catalyzes the formation of alpha-D-isoglutamine in the cell wall lipid II stem peptide. The GatD subunit catalyzes the hydrolysis of glutamine to glutamate and ammonia. The resulting ammonia molecule is channeled to the active site of MurT.</text>
</comment>
<evidence type="ECO:0000313" key="6">
    <source>
        <dbReference type="Proteomes" id="UP001165136"/>
    </source>
</evidence>
<dbReference type="GO" id="GO:0009252">
    <property type="term" value="P:peptidoglycan biosynthetic process"/>
    <property type="evidence" value="ECO:0007669"/>
    <property type="project" value="UniProtKB-UniRule"/>
</dbReference>